<dbReference type="InterPro" id="IPR013022">
    <property type="entry name" value="Xyl_isomerase-like_TIM-brl"/>
</dbReference>
<proteinExistence type="predicted"/>
<sequence length="304" mass="33821">MHNHSRRRLLKTMAYTGAGVLTTAPMFARAHGNNAGTDEVAMDNKLNLKGNINHSVSRWTYGDLSIEELCKTVKKLGFSAIDLVGPEDWPTLKRYGIDSSMCNGAEISLEDGFIHAHLHDELERRYIKHIDLVADAGYTNLICFSGNAKGMSKEEGLANAVAGLQRILPHAQKRGVVIFMELFNSKIDHPDYMADSSKWGIALSKQLNSKHFSLLYDIYHMQINEGDIIRTIRDHHAYFGHYHTAGVPGRHEIGESQELNYPAIARAIKETGFSGYLAQEFIPTPETKAGRVASLREAVAICDV</sequence>
<protein>
    <submittedName>
        <fullName evidence="3">TIM barrel protein</fullName>
    </submittedName>
</protein>
<organism evidence="3 4">
    <name type="scientific">Alteromonas profundi</name>
    <dbReference type="NCBI Taxonomy" id="2696062"/>
    <lineage>
        <taxon>Bacteria</taxon>
        <taxon>Pseudomonadati</taxon>
        <taxon>Pseudomonadota</taxon>
        <taxon>Gammaproteobacteria</taxon>
        <taxon>Alteromonadales</taxon>
        <taxon>Alteromonadaceae</taxon>
        <taxon>Alteromonas/Salinimonas group</taxon>
        <taxon>Alteromonas</taxon>
    </lineage>
</organism>
<evidence type="ECO:0000256" key="1">
    <source>
        <dbReference type="ARBA" id="ARBA00023235"/>
    </source>
</evidence>
<dbReference type="PROSITE" id="PS51318">
    <property type="entry name" value="TAT"/>
    <property type="match status" value="1"/>
</dbReference>
<feature type="domain" description="Xylose isomerase-like TIM barrel" evidence="2">
    <location>
        <begin position="104"/>
        <end position="282"/>
    </location>
</feature>
<dbReference type="InterPro" id="IPR036237">
    <property type="entry name" value="Xyl_isomerase-like_sf"/>
</dbReference>
<dbReference type="EMBL" id="JAAAWN010000022">
    <property type="protein sequence ID" value="NDV92424.1"/>
    <property type="molecule type" value="Genomic_DNA"/>
</dbReference>
<dbReference type="AlphaFoldDB" id="A0A7X5LN63"/>
<dbReference type="InterPro" id="IPR006311">
    <property type="entry name" value="TAT_signal"/>
</dbReference>
<dbReference type="Pfam" id="PF01261">
    <property type="entry name" value="AP_endonuc_2"/>
    <property type="match status" value="1"/>
</dbReference>
<keyword evidence="1" id="KW-0413">Isomerase</keyword>
<dbReference type="GO" id="GO:0016853">
    <property type="term" value="F:isomerase activity"/>
    <property type="evidence" value="ECO:0007669"/>
    <property type="project" value="UniProtKB-KW"/>
</dbReference>
<dbReference type="RefSeq" id="WP_163087130.1">
    <property type="nucleotide sequence ID" value="NZ_JAAAWN010000022.1"/>
</dbReference>
<dbReference type="SUPFAM" id="SSF51658">
    <property type="entry name" value="Xylose isomerase-like"/>
    <property type="match status" value="1"/>
</dbReference>
<evidence type="ECO:0000313" key="4">
    <source>
        <dbReference type="Proteomes" id="UP000470213"/>
    </source>
</evidence>
<dbReference type="PANTHER" id="PTHR43489">
    <property type="entry name" value="ISOMERASE"/>
    <property type="match status" value="1"/>
</dbReference>
<comment type="caution">
    <text evidence="3">The sequence shown here is derived from an EMBL/GenBank/DDBJ whole genome shotgun (WGS) entry which is preliminary data.</text>
</comment>
<evidence type="ECO:0000313" key="3">
    <source>
        <dbReference type="EMBL" id="NDV92424.1"/>
    </source>
</evidence>
<dbReference type="PANTHER" id="PTHR43489:SF3">
    <property type="entry name" value="XYLOSE ISOMERASE DOMAIN PROTEIN TIM BARREL"/>
    <property type="match status" value="1"/>
</dbReference>
<dbReference type="InterPro" id="IPR050417">
    <property type="entry name" value="Sugar_Epim/Isomerase"/>
</dbReference>
<evidence type="ECO:0000259" key="2">
    <source>
        <dbReference type="Pfam" id="PF01261"/>
    </source>
</evidence>
<accession>A0A7X5LN63</accession>
<dbReference type="Proteomes" id="UP000470213">
    <property type="component" value="Unassembled WGS sequence"/>
</dbReference>
<gene>
    <name evidence="3" type="ORF">GTH32_14695</name>
</gene>
<name>A0A7X5LN63_9ALTE</name>
<keyword evidence="4" id="KW-1185">Reference proteome</keyword>
<dbReference type="Gene3D" id="3.20.20.150">
    <property type="entry name" value="Divalent-metal-dependent TIM barrel enzymes"/>
    <property type="match status" value="1"/>
</dbReference>
<reference evidence="3 4" key="1">
    <citation type="submission" date="2020-01" db="EMBL/GenBank/DDBJ databases">
        <authorList>
            <person name="Chen J."/>
            <person name="Zhu S."/>
            <person name="Yang J."/>
        </authorList>
    </citation>
    <scope>NUCLEOTIDE SEQUENCE [LARGE SCALE GENOMIC DNA]</scope>
    <source>
        <strain evidence="3 4">345S023</strain>
    </source>
</reference>